<proteinExistence type="predicted"/>
<dbReference type="InterPro" id="IPR051797">
    <property type="entry name" value="TrmB-like"/>
</dbReference>
<dbReference type="EMBL" id="JACATZ010000003">
    <property type="protein sequence ID" value="NWJ48520.1"/>
    <property type="molecule type" value="Genomic_DNA"/>
</dbReference>
<dbReference type="InterPro" id="IPR002831">
    <property type="entry name" value="Tscrpt_reg_TrmB_N"/>
</dbReference>
<dbReference type="InterPro" id="IPR036390">
    <property type="entry name" value="WH_DNA-bd_sf"/>
</dbReference>
<accession>A0A8T7M8R2</accession>
<dbReference type="Pfam" id="PF01978">
    <property type="entry name" value="TrmB"/>
    <property type="match status" value="1"/>
</dbReference>
<protein>
    <recommendedName>
        <fullName evidence="1">Transcription regulator TrmB N-terminal domain-containing protein</fullName>
    </recommendedName>
</protein>
<sequence length="267" mass="30374">MDEEQISQLEELDLTRNEAKIYLAMLGRPNFKAAELANAAGVPRPKVYEALNNLLNKGLCYAVPGNVAQFSAVDPKQALLDLQRRHEQEMNAVITHRRQLMEDLVEQILPLYSAGQTETGSLRYIDVLYERSRITQVANDLLATAKDFIYILEKEPYAQDPRLLNTYELAALKRKVQLRCLFQEGTVGIEERIESLYKSGAELRISQELPMKLIVVDDRAAICALRDPITGQQSLTSLRIEHPDFARAMRLLFESFWLIPQSKALSL</sequence>
<comment type="caution">
    <text evidence="2">The sequence shown here is derived from an EMBL/GenBank/DDBJ whole genome shotgun (WGS) entry which is preliminary data.</text>
</comment>
<dbReference type="PANTHER" id="PTHR34293:SF1">
    <property type="entry name" value="HTH-TYPE TRANSCRIPTIONAL REGULATOR TRMBL2"/>
    <property type="match status" value="1"/>
</dbReference>
<evidence type="ECO:0000313" key="3">
    <source>
        <dbReference type="Proteomes" id="UP000521676"/>
    </source>
</evidence>
<dbReference type="SUPFAM" id="SSF46785">
    <property type="entry name" value="Winged helix' DNA-binding domain"/>
    <property type="match status" value="1"/>
</dbReference>
<reference evidence="2 3" key="1">
    <citation type="submission" date="2020-06" db="EMBL/GenBank/DDBJ databases">
        <title>Anoxygenic phototrophic Chloroflexota member uses a Type I reaction center.</title>
        <authorList>
            <person name="Tsuji J.M."/>
            <person name="Shaw N.A."/>
            <person name="Nagashima S."/>
            <person name="Venkiteswaran J."/>
            <person name="Schiff S.L."/>
            <person name="Hanada S."/>
            <person name="Tank M."/>
            <person name="Neufeld J.D."/>
        </authorList>
    </citation>
    <scope>NUCLEOTIDE SEQUENCE [LARGE SCALE GENOMIC DNA]</scope>
    <source>
        <strain evidence="2">L227-S17</strain>
    </source>
</reference>
<feature type="domain" description="Transcription regulator TrmB N-terminal" evidence="1">
    <location>
        <begin position="9"/>
        <end position="76"/>
    </location>
</feature>
<organism evidence="2 3">
    <name type="scientific">Candidatus Chlorohelix allophototropha</name>
    <dbReference type="NCBI Taxonomy" id="3003348"/>
    <lineage>
        <taxon>Bacteria</taxon>
        <taxon>Bacillati</taxon>
        <taxon>Chloroflexota</taxon>
        <taxon>Chloroflexia</taxon>
        <taxon>Candidatus Chloroheliales</taxon>
        <taxon>Candidatus Chloroheliaceae</taxon>
        <taxon>Candidatus Chlorohelix</taxon>
    </lineage>
</organism>
<dbReference type="Gene3D" id="1.10.10.10">
    <property type="entry name" value="Winged helix-like DNA-binding domain superfamily/Winged helix DNA-binding domain"/>
    <property type="match status" value="1"/>
</dbReference>
<gene>
    <name evidence="2" type="ORF">HXX08_21900</name>
</gene>
<dbReference type="Gene3D" id="3.30.870.10">
    <property type="entry name" value="Endonuclease Chain A"/>
    <property type="match status" value="1"/>
</dbReference>
<dbReference type="Proteomes" id="UP000521676">
    <property type="component" value="Unassembled WGS sequence"/>
</dbReference>
<dbReference type="PANTHER" id="PTHR34293">
    <property type="entry name" value="HTH-TYPE TRANSCRIPTIONAL REGULATOR TRMBL2"/>
    <property type="match status" value="1"/>
</dbReference>
<evidence type="ECO:0000259" key="1">
    <source>
        <dbReference type="Pfam" id="PF01978"/>
    </source>
</evidence>
<dbReference type="AlphaFoldDB" id="A0A8T7M8R2"/>
<name>A0A8T7M8R2_9CHLR</name>
<evidence type="ECO:0000313" key="2">
    <source>
        <dbReference type="EMBL" id="NWJ48520.1"/>
    </source>
</evidence>
<dbReference type="InterPro" id="IPR036388">
    <property type="entry name" value="WH-like_DNA-bd_sf"/>
</dbReference>